<dbReference type="AlphaFoldDB" id="A0A371CJ18"/>
<feature type="region of interest" description="Disordered" evidence="1">
    <location>
        <begin position="416"/>
        <end position="447"/>
    </location>
</feature>
<dbReference type="OrthoDB" id="2757428at2759"/>
<keyword evidence="3" id="KW-1185">Reference proteome</keyword>
<dbReference type="Proteomes" id="UP000256964">
    <property type="component" value="Unassembled WGS sequence"/>
</dbReference>
<feature type="compositionally biased region" description="Gly residues" evidence="1">
    <location>
        <begin position="437"/>
        <end position="447"/>
    </location>
</feature>
<protein>
    <submittedName>
        <fullName evidence="2">Uncharacterized protein</fullName>
    </submittedName>
</protein>
<proteinExistence type="predicted"/>
<reference evidence="2 3" key="1">
    <citation type="journal article" date="2018" name="Biotechnol. Biofuels">
        <title>Integrative visual omics of the white-rot fungus Polyporus brumalis exposes the biotechnological potential of its oxidative enzymes for delignifying raw plant biomass.</title>
        <authorList>
            <person name="Miyauchi S."/>
            <person name="Rancon A."/>
            <person name="Drula E."/>
            <person name="Hage H."/>
            <person name="Chaduli D."/>
            <person name="Favel A."/>
            <person name="Grisel S."/>
            <person name="Henrissat B."/>
            <person name="Herpoel-Gimbert I."/>
            <person name="Ruiz-Duenas F.J."/>
            <person name="Chevret D."/>
            <person name="Hainaut M."/>
            <person name="Lin J."/>
            <person name="Wang M."/>
            <person name="Pangilinan J."/>
            <person name="Lipzen A."/>
            <person name="Lesage-Meessen L."/>
            <person name="Navarro D."/>
            <person name="Riley R."/>
            <person name="Grigoriev I.V."/>
            <person name="Zhou S."/>
            <person name="Raouche S."/>
            <person name="Rosso M.N."/>
        </authorList>
    </citation>
    <scope>NUCLEOTIDE SEQUENCE [LARGE SCALE GENOMIC DNA]</scope>
    <source>
        <strain evidence="2 3">BRFM 1820</strain>
    </source>
</reference>
<sequence>MVCDSHNNAREKLTHCQRVDVDDPLPVNEGHTSPAGPAGRVSMAELPVEILASVFPRVLERHKVPRQEQYANLDSPPDINSLYATMLVCWRWRDVAIGFPELWRVLPPSITPGAAALFLRGIMFAPCMRIYPDDDCMRTRITTVPPVSAWSAPQAAPRTSTSSALAFLRRCLATAESSFLGASTSSARPLRWSVALKLSYIRRYRPCIAAPAIISPLSPIFAWPDPGLFPSPHATPRAHACSRDALHSRSAMHEDAGARVAEPVELCSSSRALAVLLSHLVLPRQLNYQLHGMQVRSDRLNDPGLVYVPPLDTLATLELIAARGHLPIRARGVAAAWLHFVYFGEERKVRIWLLGPMLTKLEVMLAPGRRHHPARRRHVGIAHRILVLAVAERLPLVPLNHKTCRRRARERHVRRLLGRGGRTLPSRSRSVPVRPVAGGGLSGAAAR</sequence>
<gene>
    <name evidence="2" type="ORF">OH76DRAFT_375893</name>
</gene>
<name>A0A371CJ18_9APHY</name>
<accession>A0A371CJ18</accession>
<dbReference type="Gene3D" id="1.20.1280.50">
    <property type="match status" value="1"/>
</dbReference>
<dbReference type="InterPro" id="IPR036047">
    <property type="entry name" value="F-box-like_dom_sf"/>
</dbReference>
<dbReference type="EMBL" id="KZ857569">
    <property type="protein sequence ID" value="RDX40282.1"/>
    <property type="molecule type" value="Genomic_DNA"/>
</dbReference>
<dbReference type="SUPFAM" id="SSF81383">
    <property type="entry name" value="F-box domain"/>
    <property type="match status" value="1"/>
</dbReference>
<evidence type="ECO:0000313" key="2">
    <source>
        <dbReference type="EMBL" id="RDX40282.1"/>
    </source>
</evidence>
<organism evidence="2 3">
    <name type="scientific">Lentinus brumalis</name>
    <dbReference type="NCBI Taxonomy" id="2498619"/>
    <lineage>
        <taxon>Eukaryota</taxon>
        <taxon>Fungi</taxon>
        <taxon>Dikarya</taxon>
        <taxon>Basidiomycota</taxon>
        <taxon>Agaricomycotina</taxon>
        <taxon>Agaricomycetes</taxon>
        <taxon>Polyporales</taxon>
        <taxon>Polyporaceae</taxon>
        <taxon>Lentinus</taxon>
    </lineage>
</organism>
<evidence type="ECO:0000256" key="1">
    <source>
        <dbReference type="SAM" id="MobiDB-lite"/>
    </source>
</evidence>
<feature type="compositionally biased region" description="Low complexity" evidence="1">
    <location>
        <begin position="422"/>
        <end position="436"/>
    </location>
</feature>
<evidence type="ECO:0000313" key="3">
    <source>
        <dbReference type="Proteomes" id="UP000256964"/>
    </source>
</evidence>